<dbReference type="Gene3D" id="1.25.40.10">
    <property type="entry name" value="Tetratricopeptide repeat domain"/>
    <property type="match status" value="1"/>
</dbReference>
<protein>
    <submittedName>
        <fullName evidence="1">Uncharacterized protein</fullName>
    </submittedName>
</protein>
<sequence>MKARPLGGLSLKGLLSEIGLLVSDGDLLTLATLFGGADVLVSLEDPQRSADVAGIAWKAMLDAQRNRTNLPISAEVLGMLLVRTAFSDAEILGSSLEPGLRAVRLGWMGTWRELNLRLAGRLYAFLRTPGDLGDYVAYRACIRAALECWDIVEELDDTSDDDQRRRWRGMRAASQLFLARQTTDNEDLLRGAAHDFAMSEMYGDRTSQHCQLLSEVHLRLFEIGRDEADLAAASRPLDLARDAGLQTGGLVEARAGVHFVRGLRALTASRRISEPREGADAEHLADAPDAEFDPLDRNALLAGRSAFVASALLWTVSIGMPVEGRKDTVVAEIKRGQSLLRAAHASRLLGEPRMDLVVAAIRDLRPMGQPGSPISGPYWSRAQFEHARLLVGGGTKESYEEAALAVAIGLDAVDDDPDPDALLARRLKALEVEIDLRLLVIDEDVGAVRGALDAALRCGEDDVRVAITPMAYGARLLVSAEGDLSPDDTGLIRRVVDHLESTAERASGGHRSFAAGHAARLLMITDGAGAVSSVELAVLDRIHRLMRIVVEDDWQEQDLTGRLALAQAAFRKARLVAAIGDEDSRRAAIELFDETIEQFELVADRAGGWDLPPDDLPPGAESVDAALGIAESETGFVFDRRRISSMLGDSYLRRSALGRLSTDLVEAVTWLQRSADLGNETSEHLSLTGEAYLRLGRRTGAVEVLENAVSFKSRSRTAQGKDVVREAYSSAAAACYRLWELRGRHQDFAEAVRLAALAASTDPSWPWPLLQLAELAAASPRAAARLPALPPTDATTGIAAAPAIWAATRSGDVDVLRAEACRRFVNNREFMISALGGRRNWETYVLKDPHGLLSSTLVAKPVANRAEAEQESERTAAFRRYIQKTTAPSWVRTVQPLAVVHEPETKRWVIVSYRAAGVALSNLIEGADLGPDGPPAQICRAVERSVTLLAFIQGWRGSAPRGIDPFRYVVPQLERELGRLGRRDAARAARRWSELVPSGLPLVGKRDAHTENWLVTDSGAVVAVDLASRAFLPVGFEVAQLVEDRPLFDCSAKGEEARLALARTYLAELARQLPDLARSLPDVDSPQWAEAYACFAARRAIYLLARKPDGAGRGTLEATRSRHARTLLEWSIRTVPELAVLS</sequence>
<accession>A0A4V3FIV7</accession>
<keyword evidence="2" id="KW-1185">Reference proteome</keyword>
<organism evidence="1 2">
    <name type="scientific">Kribbella voronezhensis</name>
    <dbReference type="NCBI Taxonomy" id="2512212"/>
    <lineage>
        <taxon>Bacteria</taxon>
        <taxon>Bacillati</taxon>
        <taxon>Actinomycetota</taxon>
        <taxon>Actinomycetes</taxon>
        <taxon>Propionibacteriales</taxon>
        <taxon>Kribbellaceae</taxon>
        <taxon>Kribbella</taxon>
    </lineage>
</organism>
<dbReference type="SUPFAM" id="SSF56112">
    <property type="entry name" value="Protein kinase-like (PK-like)"/>
    <property type="match status" value="1"/>
</dbReference>
<proteinExistence type="predicted"/>
<name>A0A4V3FIV7_9ACTN</name>
<dbReference type="InterPro" id="IPR011009">
    <property type="entry name" value="Kinase-like_dom_sf"/>
</dbReference>
<dbReference type="AlphaFoldDB" id="A0A4V3FIV7"/>
<dbReference type="SUPFAM" id="SSF48452">
    <property type="entry name" value="TPR-like"/>
    <property type="match status" value="1"/>
</dbReference>
<dbReference type="EMBL" id="SOCE01000002">
    <property type="protein sequence ID" value="TDU83993.1"/>
    <property type="molecule type" value="Genomic_DNA"/>
</dbReference>
<dbReference type="InterPro" id="IPR011990">
    <property type="entry name" value="TPR-like_helical_dom_sf"/>
</dbReference>
<comment type="caution">
    <text evidence="1">The sequence shown here is derived from an EMBL/GenBank/DDBJ whole genome shotgun (WGS) entry which is preliminary data.</text>
</comment>
<reference evidence="1 2" key="1">
    <citation type="submission" date="2019-03" db="EMBL/GenBank/DDBJ databases">
        <title>Genomic Encyclopedia of Type Strains, Phase III (KMG-III): the genomes of soil and plant-associated and newly described type strains.</title>
        <authorList>
            <person name="Whitman W."/>
        </authorList>
    </citation>
    <scope>NUCLEOTIDE SEQUENCE [LARGE SCALE GENOMIC DNA]</scope>
    <source>
        <strain evidence="1 2">VKM Ac-2575</strain>
    </source>
</reference>
<dbReference type="RefSeq" id="WP_133983582.1">
    <property type="nucleotide sequence ID" value="NZ_SOCE01000002.1"/>
</dbReference>
<gene>
    <name evidence="1" type="ORF">EV138_6458</name>
</gene>
<evidence type="ECO:0000313" key="1">
    <source>
        <dbReference type="EMBL" id="TDU83993.1"/>
    </source>
</evidence>
<dbReference type="OrthoDB" id="4537997at2"/>
<evidence type="ECO:0000313" key="2">
    <source>
        <dbReference type="Proteomes" id="UP000295151"/>
    </source>
</evidence>
<dbReference type="Proteomes" id="UP000295151">
    <property type="component" value="Unassembled WGS sequence"/>
</dbReference>